<dbReference type="OrthoDB" id="5578329at2759"/>
<dbReference type="AlphaFoldDB" id="A0A3N4KAS0"/>
<dbReference type="InterPro" id="IPR007727">
    <property type="entry name" value="Spo12"/>
</dbReference>
<feature type="compositionally biased region" description="Low complexity" evidence="1">
    <location>
        <begin position="108"/>
        <end position="118"/>
    </location>
</feature>
<dbReference type="Pfam" id="PF05032">
    <property type="entry name" value="Spo12"/>
    <property type="match status" value="1"/>
</dbReference>
<evidence type="ECO:0000313" key="2">
    <source>
        <dbReference type="EMBL" id="RPB07604.1"/>
    </source>
</evidence>
<gene>
    <name evidence="2" type="ORF">P167DRAFT_568529</name>
</gene>
<reference evidence="2 3" key="1">
    <citation type="journal article" date="2018" name="Nat. Ecol. Evol.">
        <title>Pezizomycetes genomes reveal the molecular basis of ectomycorrhizal truffle lifestyle.</title>
        <authorList>
            <person name="Murat C."/>
            <person name="Payen T."/>
            <person name="Noel B."/>
            <person name="Kuo A."/>
            <person name="Morin E."/>
            <person name="Chen J."/>
            <person name="Kohler A."/>
            <person name="Krizsan K."/>
            <person name="Balestrini R."/>
            <person name="Da Silva C."/>
            <person name="Montanini B."/>
            <person name="Hainaut M."/>
            <person name="Levati E."/>
            <person name="Barry K.W."/>
            <person name="Belfiori B."/>
            <person name="Cichocki N."/>
            <person name="Clum A."/>
            <person name="Dockter R.B."/>
            <person name="Fauchery L."/>
            <person name="Guy J."/>
            <person name="Iotti M."/>
            <person name="Le Tacon F."/>
            <person name="Lindquist E.A."/>
            <person name="Lipzen A."/>
            <person name="Malagnac F."/>
            <person name="Mello A."/>
            <person name="Molinier V."/>
            <person name="Miyauchi S."/>
            <person name="Poulain J."/>
            <person name="Riccioni C."/>
            <person name="Rubini A."/>
            <person name="Sitrit Y."/>
            <person name="Splivallo R."/>
            <person name="Traeger S."/>
            <person name="Wang M."/>
            <person name="Zifcakova L."/>
            <person name="Wipf D."/>
            <person name="Zambonelli A."/>
            <person name="Paolocci F."/>
            <person name="Nowrousian M."/>
            <person name="Ottonello S."/>
            <person name="Baldrian P."/>
            <person name="Spatafora J.W."/>
            <person name="Henrissat B."/>
            <person name="Nagy L.G."/>
            <person name="Aury J.M."/>
            <person name="Wincker P."/>
            <person name="Grigoriev I.V."/>
            <person name="Bonfante P."/>
            <person name="Martin F.M."/>
        </authorList>
    </citation>
    <scope>NUCLEOTIDE SEQUENCE [LARGE SCALE GENOMIC DNA]</scope>
    <source>
        <strain evidence="2 3">CCBAS932</strain>
    </source>
</reference>
<feature type="compositionally biased region" description="Polar residues" evidence="1">
    <location>
        <begin position="28"/>
        <end position="47"/>
    </location>
</feature>
<protein>
    <submittedName>
        <fullName evidence="2">Uncharacterized protein</fullName>
    </submittedName>
</protein>
<sequence length="129" mass="13187">MSAPGTPVSKLASQASSAEPSPAIQALHQAQNAPAPTTLEMQRQLLQQKLAEQKNAPFTSPTDDMMTPCSKKLQNVKSKSFAKGKPKLLSKSFGKSGGLAKSGGLFGGASKSSSVAGSDPFGASDPIAK</sequence>
<proteinExistence type="predicted"/>
<feature type="compositionally biased region" description="Low complexity" evidence="1">
    <location>
        <begin position="12"/>
        <end position="26"/>
    </location>
</feature>
<evidence type="ECO:0000313" key="3">
    <source>
        <dbReference type="Proteomes" id="UP000277580"/>
    </source>
</evidence>
<feature type="region of interest" description="Disordered" evidence="1">
    <location>
        <begin position="1"/>
        <end position="129"/>
    </location>
</feature>
<evidence type="ECO:0000256" key="1">
    <source>
        <dbReference type="SAM" id="MobiDB-lite"/>
    </source>
</evidence>
<name>A0A3N4KAS0_9PEZI</name>
<dbReference type="STRING" id="1392247.A0A3N4KAS0"/>
<dbReference type="EMBL" id="ML119179">
    <property type="protein sequence ID" value="RPB07604.1"/>
    <property type="molecule type" value="Genomic_DNA"/>
</dbReference>
<feature type="compositionally biased region" description="Gly residues" evidence="1">
    <location>
        <begin position="95"/>
        <end position="107"/>
    </location>
</feature>
<dbReference type="InParanoid" id="A0A3N4KAS0"/>
<accession>A0A3N4KAS0</accession>
<keyword evidence="3" id="KW-1185">Reference proteome</keyword>
<dbReference type="Proteomes" id="UP000277580">
    <property type="component" value="Unassembled WGS sequence"/>
</dbReference>
<organism evidence="2 3">
    <name type="scientific">Morchella conica CCBAS932</name>
    <dbReference type="NCBI Taxonomy" id="1392247"/>
    <lineage>
        <taxon>Eukaryota</taxon>
        <taxon>Fungi</taxon>
        <taxon>Dikarya</taxon>
        <taxon>Ascomycota</taxon>
        <taxon>Pezizomycotina</taxon>
        <taxon>Pezizomycetes</taxon>
        <taxon>Pezizales</taxon>
        <taxon>Morchellaceae</taxon>
        <taxon>Morchella</taxon>
    </lineage>
</organism>